<dbReference type="SUPFAM" id="SSF54593">
    <property type="entry name" value="Glyoxalase/Bleomycin resistance protein/Dihydroxybiphenyl dioxygenase"/>
    <property type="match status" value="1"/>
</dbReference>
<dbReference type="PANTHER" id="PTHR39434">
    <property type="match status" value="1"/>
</dbReference>
<evidence type="ECO:0000313" key="3">
    <source>
        <dbReference type="Proteomes" id="UP000667650"/>
    </source>
</evidence>
<proteinExistence type="predicted"/>
<organism evidence="2 3">
    <name type="scientific">Flagellimonas ochracea</name>
    <dbReference type="NCBI Taxonomy" id="2696472"/>
    <lineage>
        <taxon>Bacteria</taxon>
        <taxon>Pseudomonadati</taxon>
        <taxon>Bacteroidota</taxon>
        <taxon>Flavobacteriia</taxon>
        <taxon>Flavobacteriales</taxon>
        <taxon>Flavobacteriaceae</taxon>
        <taxon>Flagellimonas</taxon>
    </lineage>
</organism>
<dbReference type="AlphaFoldDB" id="A0A964WXJ2"/>
<dbReference type="InterPro" id="IPR004360">
    <property type="entry name" value="Glyas_Fos-R_dOase_dom"/>
</dbReference>
<protein>
    <submittedName>
        <fullName evidence="2">Bleomycin resistance protein</fullName>
    </submittedName>
</protein>
<feature type="domain" description="Glyoxalase/fosfomycin resistance/dioxygenase" evidence="1">
    <location>
        <begin position="6"/>
        <end position="125"/>
    </location>
</feature>
<evidence type="ECO:0000259" key="1">
    <source>
        <dbReference type="Pfam" id="PF00903"/>
    </source>
</evidence>
<dbReference type="EMBL" id="JAAABI010000002">
    <property type="protein sequence ID" value="NAY91868.1"/>
    <property type="molecule type" value="Genomic_DNA"/>
</dbReference>
<keyword evidence="3" id="KW-1185">Reference proteome</keyword>
<accession>A0A964WXJ2</accession>
<dbReference type="InterPro" id="IPR029068">
    <property type="entry name" value="Glyas_Bleomycin-R_OHBP_Dase"/>
</dbReference>
<evidence type="ECO:0000313" key="2">
    <source>
        <dbReference type="EMBL" id="NAY91868.1"/>
    </source>
</evidence>
<reference evidence="2" key="1">
    <citation type="submission" date="2020-01" db="EMBL/GenBank/DDBJ databases">
        <title>Muricauda ochracea sp. nov., isolated from a tidal flat of Garorim bay in Korea.</title>
        <authorList>
            <person name="Kim D."/>
            <person name="Yoo Y."/>
            <person name="Kim J.-J."/>
        </authorList>
    </citation>
    <scope>NUCLEOTIDE SEQUENCE</scope>
    <source>
        <strain evidence="2">JGD-17</strain>
    </source>
</reference>
<dbReference type="Proteomes" id="UP000667650">
    <property type="component" value="Unassembled WGS sequence"/>
</dbReference>
<dbReference type="Pfam" id="PF00903">
    <property type="entry name" value="Glyoxalase"/>
    <property type="match status" value="1"/>
</dbReference>
<sequence>MEAKFHLALPCRDIEETKKFYMEIIGTNLGRNTEKWLDIDLFGNQLTFTQAGNFSFDFKSYKLDDYILPAFHFGVIIPNDSWEELYGRLFQMDLEVTTKATFMQGKKGEHLSFFVQDPNGYMLEFKSFKNVNEVFTL</sequence>
<gene>
    <name evidence="2" type="ORF">GTQ34_08060</name>
</gene>
<name>A0A964WXJ2_9FLAO</name>
<comment type="caution">
    <text evidence="2">The sequence shown here is derived from an EMBL/GenBank/DDBJ whole genome shotgun (WGS) entry which is preliminary data.</text>
</comment>
<dbReference type="PANTHER" id="PTHR39434:SF1">
    <property type="entry name" value="VOC DOMAIN-CONTAINING PROTEIN"/>
    <property type="match status" value="1"/>
</dbReference>
<dbReference type="Gene3D" id="3.10.180.10">
    <property type="entry name" value="2,3-Dihydroxybiphenyl 1,2-Dioxygenase, domain 1"/>
    <property type="match status" value="1"/>
</dbReference>